<protein>
    <submittedName>
        <fullName evidence="1">DUF4856 domain-containing protein</fullName>
    </submittedName>
</protein>
<accession>A0A2S4HJV1</accession>
<evidence type="ECO:0000313" key="2">
    <source>
        <dbReference type="Proteomes" id="UP000237222"/>
    </source>
</evidence>
<dbReference type="Pfam" id="PF16148">
    <property type="entry name" value="DUF4856"/>
    <property type="match status" value="1"/>
</dbReference>
<dbReference type="InterPro" id="IPR032331">
    <property type="entry name" value="DUF4856"/>
</dbReference>
<gene>
    <name evidence="1" type="ORF">C0068_03100</name>
</gene>
<sequence length="498" mass="52097">MQNIPASFVKATLPALIVLVSACGGGGGGGGGGSANNGDDNAAAPSTYTFESQITAGESSVNYGGQTARHILIEDLVIALQGLSEQPGGTASTIETDLTFYVSGDADNVNYSYSLDGETLVPGPTFGDISTGKNLSDKIAGGNGVGGGETGKLIGGEFFGWSELSSPSLPIDLVELFIERIAAEAVDGIDPSVITSGGASANIGSVTVDAFGRDYRQLVQKFLLGAVTFSQGTNDYLQTDFSDDTNHDQDGDAPYSFAEHKWDEAFGYFGAARDYNDYSDAEIAGTDFYKDSNNDGDIDLRSEVNFGNATNCAKRDAGSTTNTDFSKTTFDAFLAGRFLISQAAANGSLSATELAELNGHIEVAAKTWEKCIAATVVHYINDVVGDMGNFNNGEFADVNNFLDLAKHWAEMKGFALGLQFSPNSPFRDGSVTGIDLDDLKDLLDTMGVAPVLADGSQAGTAPSGTAQEAIDAYIADLLAVRATLQTAYGFDSQDVENW</sequence>
<comment type="caution">
    <text evidence="1">The sequence shown here is derived from an EMBL/GenBank/DDBJ whole genome shotgun (WGS) entry which is preliminary data.</text>
</comment>
<dbReference type="RefSeq" id="WP_103683028.1">
    <property type="nucleotide sequence ID" value="NZ_PQGG01000007.1"/>
</dbReference>
<name>A0A2S4HJV1_9GAMM</name>
<dbReference type="EMBL" id="PQGG01000007">
    <property type="protein sequence ID" value="POP54267.1"/>
    <property type="molecule type" value="Genomic_DNA"/>
</dbReference>
<organism evidence="1 2">
    <name type="scientific">Zhongshania marina</name>
    <dbReference type="NCBI Taxonomy" id="2304603"/>
    <lineage>
        <taxon>Bacteria</taxon>
        <taxon>Pseudomonadati</taxon>
        <taxon>Pseudomonadota</taxon>
        <taxon>Gammaproteobacteria</taxon>
        <taxon>Cellvibrionales</taxon>
        <taxon>Spongiibacteraceae</taxon>
        <taxon>Zhongshania</taxon>
    </lineage>
</organism>
<dbReference type="OrthoDB" id="5498726at2"/>
<dbReference type="Proteomes" id="UP000237222">
    <property type="component" value="Unassembled WGS sequence"/>
</dbReference>
<dbReference type="AlphaFoldDB" id="A0A2S4HJV1"/>
<reference evidence="1" key="1">
    <citation type="submission" date="2018-01" db="EMBL/GenBank/DDBJ databases">
        <authorList>
            <person name="Yu X.-D."/>
        </authorList>
    </citation>
    <scope>NUCLEOTIDE SEQUENCE</scope>
    <source>
        <strain evidence="1">ZX-21</strain>
    </source>
</reference>
<evidence type="ECO:0000313" key="1">
    <source>
        <dbReference type="EMBL" id="POP54267.1"/>
    </source>
</evidence>
<proteinExistence type="predicted"/>